<feature type="compositionally biased region" description="Polar residues" evidence="7">
    <location>
        <begin position="44"/>
        <end position="53"/>
    </location>
</feature>
<comment type="similarity">
    <text evidence="1 6">Belongs to the methyltransferase superfamily.</text>
</comment>
<evidence type="ECO:0000256" key="5">
    <source>
        <dbReference type="PROSITE-ProRule" id="PRU00848"/>
    </source>
</evidence>
<feature type="domain" description="Bin3-type SAM" evidence="8">
    <location>
        <begin position="190"/>
        <end position="395"/>
    </location>
</feature>
<dbReference type="PROSITE" id="PS51515">
    <property type="entry name" value="BIN3_SAM"/>
    <property type="match status" value="1"/>
</dbReference>
<dbReference type="InterPro" id="IPR010675">
    <property type="entry name" value="Bin3_C"/>
</dbReference>
<evidence type="ECO:0000256" key="6">
    <source>
        <dbReference type="RuleBase" id="RU367087"/>
    </source>
</evidence>
<accession>B4I463</accession>
<evidence type="ECO:0000313" key="9">
    <source>
        <dbReference type="EMBL" id="EDW55006.1"/>
    </source>
</evidence>
<evidence type="ECO:0000256" key="2">
    <source>
        <dbReference type="ARBA" id="ARBA00022603"/>
    </source>
</evidence>
<dbReference type="SUPFAM" id="SSF53335">
    <property type="entry name" value="S-adenosyl-L-methionine-dependent methyltransferases"/>
    <property type="match status" value="1"/>
</dbReference>
<feature type="region of interest" description="Disordered" evidence="7">
    <location>
        <begin position="128"/>
        <end position="163"/>
    </location>
</feature>
<dbReference type="Gene3D" id="3.40.50.150">
    <property type="entry name" value="Vaccinia Virus protein VP39"/>
    <property type="match status" value="1"/>
</dbReference>
<evidence type="ECO:0000256" key="3">
    <source>
        <dbReference type="ARBA" id="ARBA00022679"/>
    </source>
</evidence>
<dbReference type="InterPro" id="IPR029063">
    <property type="entry name" value="SAM-dependent_MTases_sf"/>
</dbReference>
<dbReference type="Pfam" id="PF06859">
    <property type="entry name" value="Bin3"/>
    <property type="match status" value="1"/>
</dbReference>
<dbReference type="GO" id="GO:0017070">
    <property type="term" value="F:U6 snRNA binding"/>
    <property type="evidence" value="ECO:0007669"/>
    <property type="project" value="EnsemblMetazoa"/>
</dbReference>
<organism evidence="10">
    <name type="scientific">Drosophila sechellia</name>
    <name type="common">Fruit fly</name>
    <dbReference type="NCBI Taxonomy" id="7238"/>
    <lineage>
        <taxon>Eukaryota</taxon>
        <taxon>Metazoa</taxon>
        <taxon>Ecdysozoa</taxon>
        <taxon>Arthropoda</taxon>
        <taxon>Hexapoda</taxon>
        <taxon>Insecta</taxon>
        <taxon>Pterygota</taxon>
        <taxon>Neoptera</taxon>
        <taxon>Endopterygota</taxon>
        <taxon>Diptera</taxon>
        <taxon>Brachycera</taxon>
        <taxon>Muscomorpha</taxon>
        <taxon>Ephydroidea</taxon>
        <taxon>Drosophilidae</taxon>
        <taxon>Drosophila</taxon>
        <taxon>Sophophora</taxon>
    </lineage>
</organism>
<dbReference type="Proteomes" id="UP000001292">
    <property type="component" value="Unassembled WGS sequence"/>
</dbReference>
<reference evidence="9 10" key="1">
    <citation type="journal article" date="2007" name="Nature">
        <title>Evolution of genes and genomes on the Drosophila phylogeny.</title>
        <authorList>
            <consortium name="Drosophila 12 Genomes Consortium"/>
            <person name="Clark A.G."/>
            <person name="Eisen M.B."/>
            <person name="Smith D.R."/>
            <person name="Bergman C.M."/>
            <person name="Oliver B."/>
            <person name="Markow T.A."/>
            <person name="Kaufman T.C."/>
            <person name="Kellis M."/>
            <person name="Gelbart W."/>
            <person name="Iyer V.N."/>
            <person name="Pollard D.A."/>
            <person name="Sackton T.B."/>
            <person name="Larracuente A.M."/>
            <person name="Singh N.D."/>
            <person name="Abad J.P."/>
            <person name="Abt D.N."/>
            <person name="Adryan B."/>
            <person name="Aguade M."/>
            <person name="Akashi H."/>
            <person name="Anderson W.W."/>
            <person name="Aquadro C.F."/>
            <person name="Ardell D.H."/>
            <person name="Arguello R."/>
            <person name="Artieri C.G."/>
            <person name="Barbash D.A."/>
            <person name="Barker D."/>
            <person name="Barsanti P."/>
            <person name="Batterham P."/>
            <person name="Batzoglou S."/>
            <person name="Begun D."/>
            <person name="Bhutkar A."/>
            <person name="Blanco E."/>
            <person name="Bosak S.A."/>
            <person name="Bradley R.K."/>
            <person name="Brand A.D."/>
            <person name="Brent M.R."/>
            <person name="Brooks A.N."/>
            <person name="Brown R.H."/>
            <person name="Butlin R.K."/>
            <person name="Caggese C."/>
            <person name="Calvi B.R."/>
            <person name="Bernardo de Carvalho A."/>
            <person name="Caspi A."/>
            <person name="Castrezana S."/>
            <person name="Celniker S.E."/>
            <person name="Chang J.L."/>
            <person name="Chapple C."/>
            <person name="Chatterji S."/>
            <person name="Chinwalla A."/>
            <person name="Civetta A."/>
            <person name="Clifton S.W."/>
            <person name="Comeron J.M."/>
            <person name="Costello J.C."/>
            <person name="Coyne J.A."/>
            <person name="Daub J."/>
            <person name="David R.G."/>
            <person name="Delcher A.L."/>
            <person name="Delehaunty K."/>
            <person name="Do C.B."/>
            <person name="Ebling H."/>
            <person name="Edwards K."/>
            <person name="Eickbush T."/>
            <person name="Evans J.D."/>
            <person name="Filipski A."/>
            <person name="Findeiss S."/>
            <person name="Freyhult E."/>
            <person name="Fulton L."/>
            <person name="Fulton R."/>
            <person name="Garcia A.C."/>
            <person name="Gardiner A."/>
            <person name="Garfield D.A."/>
            <person name="Garvin B.E."/>
            <person name="Gibson G."/>
            <person name="Gilbert D."/>
            <person name="Gnerre S."/>
            <person name="Godfrey J."/>
            <person name="Good R."/>
            <person name="Gotea V."/>
            <person name="Gravely B."/>
            <person name="Greenberg A.J."/>
            <person name="Griffiths-Jones S."/>
            <person name="Gross S."/>
            <person name="Guigo R."/>
            <person name="Gustafson E.A."/>
            <person name="Haerty W."/>
            <person name="Hahn M.W."/>
            <person name="Halligan D.L."/>
            <person name="Halpern A.L."/>
            <person name="Halter G.M."/>
            <person name="Han M.V."/>
            <person name="Heger A."/>
            <person name="Hillier L."/>
            <person name="Hinrichs A.S."/>
            <person name="Holmes I."/>
            <person name="Hoskins R.A."/>
            <person name="Hubisz M.J."/>
            <person name="Hultmark D."/>
            <person name="Huntley M.A."/>
            <person name="Jaffe D.B."/>
            <person name="Jagadeeshan S."/>
            <person name="Jeck W.R."/>
            <person name="Johnson J."/>
            <person name="Jones C.D."/>
            <person name="Jordan W.C."/>
            <person name="Karpen G.H."/>
            <person name="Kataoka E."/>
            <person name="Keightley P.D."/>
            <person name="Kheradpour P."/>
            <person name="Kirkness E.F."/>
            <person name="Koerich L.B."/>
            <person name="Kristiansen K."/>
            <person name="Kudrna D."/>
            <person name="Kulathinal R.J."/>
            <person name="Kumar S."/>
            <person name="Kwok R."/>
            <person name="Lander E."/>
            <person name="Langley C.H."/>
            <person name="Lapoint R."/>
            <person name="Lazzaro B.P."/>
            <person name="Lee S.J."/>
            <person name="Levesque L."/>
            <person name="Li R."/>
            <person name="Lin C.F."/>
            <person name="Lin M.F."/>
            <person name="Lindblad-Toh K."/>
            <person name="Llopart A."/>
            <person name="Long M."/>
            <person name="Low L."/>
            <person name="Lozovsky E."/>
            <person name="Lu J."/>
            <person name="Luo M."/>
            <person name="Machado C.A."/>
            <person name="Makalowski W."/>
            <person name="Marzo M."/>
            <person name="Matsuda M."/>
            <person name="Matzkin L."/>
            <person name="McAllister B."/>
            <person name="McBride C.S."/>
            <person name="McKernan B."/>
            <person name="McKernan K."/>
            <person name="Mendez-Lago M."/>
            <person name="Minx P."/>
            <person name="Mollenhauer M.U."/>
            <person name="Montooth K."/>
            <person name="Mount S.M."/>
            <person name="Mu X."/>
            <person name="Myers E."/>
            <person name="Negre B."/>
            <person name="Newfeld S."/>
            <person name="Nielsen R."/>
            <person name="Noor M.A."/>
            <person name="O'Grady P."/>
            <person name="Pachter L."/>
            <person name="Papaceit M."/>
            <person name="Parisi M.J."/>
            <person name="Parisi M."/>
            <person name="Parts L."/>
            <person name="Pedersen J.S."/>
            <person name="Pesole G."/>
            <person name="Phillippy A.M."/>
            <person name="Ponting C.P."/>
            <person name="Pop M."/>
            <person name="Porcelli D."/>
            <person name="Powell J.R."/>
            <person name="Prohaska S."/>
            <person name="Pruitt K."/>
            <person name="Puig M."/>
            <person name="Quesneville H."/>
            <person name="Ram K.R."/>
            <person name="Rand D."/>
            <person name="Rasmussen M.D."/>
            <person name="Reed L.K."/>
            <person name="Reenan R."/>
            <person name="Reily A."/>
            <person name="Remington K.A."/>
            <person name="Rieger T.T."/>
            <person name="Ritchie M.G."/>
            <person name="Robin C."/>
            <person name="Rogers Y.H."/>
            <person name="Rohde C."/>
            <person name="Rozas J."/>
            <person name="Rubenfield M.J."/>
            <person name="Ruiz A."/>
            <person name="Russo S."/>
            <person name="Salzberg S.L."/>
            <person name="Sanchez-Gracia A."/>
            <person name="Saranga D.J."/>
            <person name="Sato H."/>
            <person name="Schaeffer S.W."/>
            <person name="Schatz M.C."/>
            <person name="Schlenke T."/>
            <person name="Schwartz R."/>
            <person name="Segarra C."/>
            <person name="Singh R.S."/>
            <person name="Sirot L."/>
            <person name="Sirota M."/>
            <person name="Sisneros N.B."/>
            <person name="Smith C.D."/>
            <person name="Smith T.F."/>
            <person name="Spieth J."/>
            <person name="Stage D.E."/>
            <person name="Stark A."/>
            <person name="Stephan W."/>
            <person name="Strausberg R.L."/>
            <person name="Strempel S."/>
            <person name="Sturgill D."/>
            <person name="Sutton G."/>
            <person name="Sutton G.G."/>
            <person name="Tao W."/>
            <person name="Teichmann S."/>
            <person name="Tobari Y.N."/>
            <person name="Tomimura Y."/>
            <person name="Tsolas J.M."/>
            <person name="Valente V.L."/>
            <person name="Venter E."/>
            <person name="Venter J.C."/>
            <person name="Vicario S."/>
            <person name="Vieira F.G."/>
            <person name="Vilella A.J."/>
            <person name="Villasante A."/>
            <person name="Walenz B."/>
            <person name="Wang J."/>
            <person name="Wasserman M."/>
            <person name="Watts T."/>
            <person name="Wilson D."/>
            <person name="Wilson R.K."/>
            <person name="Wing R.A."/>
            <person name="Wolfner M.F."/>
            <person name="Wong A."/>
            <person name="Wong G.K."/>
            <person name="Wu C.I."/>
            <person name="Wu G."/>
            <person name="Yamamoto D."/>
            <person name="Yang H.P."/>
            <person name="Yang S.P."/>
            <person name="Yorke J.A."/>
            <person name="Yoshida K."/>
            <person name="Zdobnov E."/>
            <person name="Zhang P."/>
            <person name="Zhang Y."/>
            <person name="Zimin A.V."/>
            <person name="Baldwin J."/>
            <person name="Abdouelleil A."/>
            <person name="Abdulkadir J."/>
            <person name="Abebe A."/>
            <person name="Abera B."/>
            <person name="Abreu J."/>
            <person name="Acer S.C."/>
            <person name="Aftuck L."/>
            <person name="Alexander A."/>
            <person name="An P."/>
            <person name="Anderson E."/>
            <person name="Anderson S."/>
            <person name="Arachi H."/>
            <person name="Azer M."/>
            <person name="Bachantsang P."/>
            <person name="Barry A."/>
            <person name="Bayul T."/>
            <person name="Berlin A."/>
            <person name="Bessette D."/>
            <person name="Bloom T."/>
            <person name="Blye J."/>
            <person name="Boguslavskiy L."/>
            <person name="Bonnet C."/>
            <person name="Boukhgalter B."/>
            <person name="Bourzgui I."/>
            <person name="Brown A."/>
            <person name="Cahill P."/>
            <person name="Channer S."/>
            <person name="Cheshatsang Y."/>
            <person name="Chuda L."/>
            <person name="Citroen M."/>
            <person name="Collymore A."/>
            <person name="Cooke P."/>
            <person name="Costello M."/>
            <person name="D'Aco K."/>
            <person name="Daza R."/>
            <person name="De Haan G."/>
            <person name="DeGray S."/>
            <person name="DeMaso C."/>
            <person name="Dhargay N."/>
            <person name="Dooley K."/>
            <person name="Dooley E."/>
            <person name="Doricent M."/>
            <person name="Dorje P."/>
            <person name="Dorjee K."/>
            <person name="Dupes A."/>
            <person name="Elong R."/>
            <person name="Falk J."/>
            <person name="Farina A."/>
            <person name="Faro S."/>
            <person name="Ferguson D."/>
            <person name="Fisher S."/>
            <person name="Foley C.D."/>
            <person name="Franke A."/>
            <person name="Friedrich D."/>
            <person name="Gadbois L."/>
            <person name="Gearin G."/>
            <person name="Gearin C.R."/>
            <person name="Giannoukos G."/>
            <person name="Goode T."/>
            <person name="Graham J."/>
            <person name="Grandbois E."/>
            <person name="Grewal S."/>
            <person name="Gyaltsen K."/>
            <person name="Hafez N."/>
            <person name="Hagos B."/>
            <person name="Hall J."/>
            <person name="Henson C."/>
            <person name="Hollinger A."/>
            <person name="Honan T."/>
            <person name="Huard M.D."/>
            <person name="Hughes L."/>
            <person name="Hurhula B."/>
            <person name="Husby M.E."/>
            <person name="Kamat A."/>
            <person name="Kanga B."/>
            <person name="Kashin S."/>
            <person name="Khazanovich D."/>
            <person name="Kisner P."/>
            <person name="Lance K."/>
            <person name="Lara M."/>
            <person name="Lee W."/>
            <person name="Lennon N."/>
            <person name="Letendre F."/>
            <person name="LeVine R."/>
            <person name="Lipovsky A."/>
            <person name="Liu X."/>
            <person name="Liu J."/>
            <person name="Liu S."/>
            <person name="Lokyitsang T."/>
            <person name="Lokyitsang Y."/>
            <person name="Lubonja R."/>
            <person name="Lui A."/>
            <person name="MacDonald P."/>
            <person name="Magnisalis V."/>
            <person name="Maru K."/>
            <person name="Matthews C."/>
            <person name="McCusker W."/>
            <person name="McDonough S."/>
            <person name="Mehta T."/>
            <person name="Meldrim J."/>
            <person name="Meneus L."/>
            <person name="Mihai O."/>
            <person name="Mihalev A."/>
            <person name="Mihova T."/>
            <person name="Mittelman R."/>
            <person name="Mlenga V."/>
            <person name="Montmayeur A."/>
            <person name="Mulrain L."/>
            <person name="Navidi A."/>
            <person name="Naylor J."/>
            <person name="Negash T."/>
            <person name="Nguyen T."/>
            <person name="Nguyen N."/>
            <person name="Nicol R."/>
            <person name="Norbu C."/>
            <person name="Norbu N."/>
            <person name="Novod N."/>
            <person name="O'Neill B."/>
            <person name="Osman S."/>
            <person name="Markiewicz E."/>
            <person name="Oyono O.L."/>
            <person name="Patti C."/>
            <person name="Phunkhang P."/>
            <person name="Pierre F."/>
            <person name="Priest M."/>
            <person name="Raghuraman S."/>
            <person name="Rege F."/>
            <person name="Reyes R."/>
            <person name="Rise C."/>
            <person name="Rogov P."/>
            <person name="Ross K."/>
            <person name="Ryan E."/>
            <person name="Settipalli S."/>
            <person name="Shea T."/>
            <person name="Sherpa N."/>
            <person name="Shi L."/>
            <person name="Shih D."/>
            <person name="Sparrow T."/>
            <person name="Spaulding J."/>
            <person name="Stalker J."/>
            <person name="Stange-Thomann N."/>
            <person name="Stavropoulos S."/>
            <person name="Stone C."/>
            <person name="Strader C."/>
            <person name="Tesfaye S."/>
            <person name="Thomson T."/>
            <person name="Thoulutsang Y."/>
            <person name="Thoulutsang D."/>
            <person name="Topham K."/>
            <person name="Topping I."/>
            <person name="Tsamla T."/>
            <person name="Vassiliev H."/>
            <person name="Vo A."/>
            <person name="Wangchuk T."/>
            <person name="Wangdi T."/>
            <person name="Weiand M."/>
            <person name="Wilkinson J."/>
            <person name="Wilson A."/>
            <person name="Yadav S."/>
            <person name="Young G."/>
            <person name="Yu Q."/>
            <person name="Zembek L."/>
            <person name="Zhong D."/>
            <person name="Zimmer A."/>
            <person name="Zwirko Z."/>
            <person name="Jaffe D.B."/>
            <person name="Alvarez P."/>
            <person name="Brockman W."/>
            <person name="Butler J."/>
            <person name="Chin C."/>
            <person name="Gnerre S."/>
            <person name="Grabherr M."/>
            <person name="Kleber M."/>
            <person name="Mauceli E."/>
            <person name="MacCallum I."/>
        </authorList>
    </citation>
    <scope>NUCLEOTIDE SEQUENCE [LARGE SCALE GENOMIC DNA]</scope>
    <source>
        <strain evidence="10">Rob3c / Tucson 14021-0248.25</strain>
    </source>
</reference>
<dbReference type="PANTHER" id="PTHR12315">
    <property type="entry name" value="BICOID-INTERACTING PROTEIN RELATED"/>
    <property type="match status" value="1"/>
</dbReference>
<dbReference type="InterPro" id="IPR024160">
    <property type="entry name" value="BIN3_SAM-bd_dom"/>
</dbReference>
<evidence type="ECO:0000256" key="7">
    <source>
        <dbReference type="SAM" id="MobiDB-lite"/>
    </source>
</evidence>
<dbReference type="CDD" id="cd02440">
    <property type="entry name" value="AdoMet_MTases"/>
    <property type="match status" value="1"/>
</dbReference>
<dbReference type="PANTHER" id="PTHR12315:SF0">
    <property type="entry name" value="7SK SNRNA METHYLPHOSPHATE CAPPING ENZYME"/>
    <property type="match status" value="1"/>
</dbReference>
<dbReference type="GO" id="GO:0106349">
    <property type="term" value="P:snRNA methylation"/>
    <property type="evidence" value="ECO:0007669"/>
    <property type="project" value="EnsemblMetazoa"/>
</dbReference>
<name>B4I463_DROSE</name>
<keyword evidence="10" id="KW-1185">Reference proteome</keyword>
<feature type="region of interest" description="Disordered" evidence="7">
    <location>
        <begin position="1"/>
        <end position="53"/>
    </location>
</feature>
<keyword evidence="3 6" id="KW-0808">Transferase</keyword>
<keyword evidence="2 6" id="KW-0489">Methyltransferase</keyword>
<dbReference type="STRING" id="7238.B4I463"/>
<dbReference type="GO" id="GO:0005634">
    <property type="term" value="C:nucleus"/>
    <property type="evidence" value="ECO:0007669"/>
    <property type="project" value="EnsemblMetazoa"/>
</dbReference>
<dbReference type="GO" id="GO:0008171">
    <property type="term" value="F:O-methyltransferase activity"/>
    <property type="evidence" value="ECO:0007669"/>
    <property type="project" value="UniProtKB-UniRule"/>
</dbReference>
<feature type="compositionally biased region" description="Basic and acidic residues" evidence="7">
    <location>
        <begin position="1"/>
        <end position="11"/>
    </location>
</feature>
<dbReference type="EC" id="2.1.1.-" evidence="6"/>
<gene>
    <name evidence="9" type="primary">Dsec\GM10834</name>
    <name evidence="9" type="ORF">Dsec_GM10834</name>
</gene>
<dbReference type="EMBL" id="CH480821">
    <property type="protein sequence ID" value="EDW55006.1"/>
    <property type="molecule type" value="Genomic_DNA"/>
</dbReference>
<feature type="compositionally biased region" description="Basic and acidic residues" evidence="7">
    <location>
        <begin position="128"/>
        <end position="139"/>
    </location>
</feature>
<keyword evidence="4 5" id="KW-0949">S-adenosyl-L-methionine</keyword>
<dbReference type="AlphaFoldDB" id="B4I463"/>
<sequence>MTAREPFEPGRHCPACPSVRHPKDTEYSQHREREQDQNEDEIPNIQQQQQHRFTASRLTRSGWLCRAEDHADVVVDRPWTQSAPGLLAAQSSYFTMDLENNNNTPLTGKETEKCAEKRKCVITLDEKQGESKRLKKEESNVEATSRPPAQSPKKRLHLNGKPTQNKDLNFTYGNYKHYYGKRILNKDFHDIRLDVLGTQSDLFRNKQLLDIGCNSGHLSIQIARKFEVKSLVGLDIDRSLINDAQRTVSHLKRQATPVQGIPYIQFVHGNYVLEDDVLLDIERPQFDVILCLSVTKWIHLNFCDSGLKQTFRRMYLQLRPGGKLILEPQSFDGYKRRKKLSEQIRDNYNAIKFRPEHFTEYLLGPEVGFAEMKLMGIPEHCKEGFKRPIQIFTKS</sequence>
<evidence type="ECO:0000259" key="8">
    <source>
        <dbReference type="PROSITE" id="PS51515"/>
    </source>
</evidence>
<dbReference type="InterPro" id="IPR039772">
    <property type="entry name" value="Bin3-like"/>
</dbReference>
<dbReference type="FunFam" id="3.40.50.150:FF:000234">
    <property type="entry name" value="Probable RNA methyltransferase At5g51130"/>
    <property type="match status" value="1"/>
</dbReference>
<dbReference type="PhylomeDB" id="B4I463"/>
<protein>
    <recommendedName>
        <fullName evidence="6">RNA methyltransferase</fullName>
        <ecNumber evidence="6">2.1.1.-</ecNumber>
    </recommendedName>
</protein>
<dbReference type="GO" id="GO:0008173">
    <property type="term" value="F:RNA methyltransferase activity"/>
    <property type="evidence" value="ECO:0007669"/>
    <property type="project" value="UniProtKB-UniRule"/>
</dbReference>
<proteinExistence type="inferred from homology"/>
<feature type="compositionally biased region" description="Basic and acidic residues" evidence="7">
    <location>
        <begin position="21"/>
        <end position="36"/>
    </location>
</feature>
<evidence type="ECO:0000256" key="4">
    <source>
        <dbReference type="ARBA" id="ARBA00022691"/>
    </source>
</evidence>
<evidence type="ECO:0000313" key="10">
    <source>
        <dbReference type="Proteomes" id="UP000001292"/>
    </source>
</evidence>
<dbReference type="HOGENOM" id="CLU_004729_0_0_1"/>
<evidence type="ECO:0000256" key="1">
    <source>
        <dbReference type="ARBA" id="ARBA00008361"/>
    </source>
</evidence>
<dbReference type="SMR" id="B4I463"/>